<evidence type="ECO:0000313" key="5">
    <source>
        <dbReference type="EMBL" id="EEZ61404.1"/>
    </source>
</evidence>
<dbReference type="InterPro" id="IPR004538">
    <property type="entry name" value="Hemolysin_A/TlyA"/>
</dbReference>
<keyword evidence="5" id="KW-0808">Transferase</keyword>
<proteinExistence type="inferred from homology"/>
<dbReference type="GO" id="GO:0032259">
    <property type="term" value="P:methylation"/>
    <property type="evidence" value="ECO:0007669"/>
    <property type="project" value="UniProtKB-KW"/>
</dbReference>
<accession>D0WFZ1</accession>
<dbReference type="InterPro" id="IPR036986">
    <property type="entry name" value="S4_RNA-bd_sf"/>
</dbReference>
<dbReference type="eggNOG" id="COG1189">
    <property type="taxonomic scope" value="Bacteria"/>
</dbReference>
<dbReference type="InterPro" id="IPR002877">
    <property type="entry name" value="RNA_MeTrfase_FtsJ_dom"/>
</dbReference>
<keyword evidence="1 3" id="KW-0694">RNA-binding</keyword>
<protein>
    <submittedName>
        <fullName evidence="5">Ribosomal RNA large subunit methyltransferase J</fullName>
    </submittedName>
</protein>
<gene>
    <name evidence="5" type="ORF">HMPREF0762_00741</name>
</gene>
<dbReference type="SUPFAM" id="SSF53335">
    <property type="entry name" value="S-adenosyl-L-methionine-dependent methyltransferases"/>
    <property type="match status" value="1"/>
</dbReference>
<comment type="similarity">
    <text evidence="2">Belongs to the TlyA family.</text>
</comment>
<dbReference type="HOGENOM" id="CLU_058015_3_0_11"/>
<evidence type="ECO:0000313" key="6">
    <source>
        <dbReference type="Proteomes" id="UP000006001"/>
    </source>
</evidence>
<evidence type="ECO:0000256" key="1">
    <source>
        <dbReference type="ARBA" id="ARBA00022884"/>
    </source>
</evidence>
<keyword evidence="5" id="KW-0489">Methyltransferase</keyword>
<name>D0WFZ1_SLAES</name>
<dbReference type="InterPro" id="IPR029063">
    <property type="entry name" value="SAM-dependent_MTases_sf"/>
</dbReference>
<sequence>MSPHASGAQSAARKAKKRRLDDELVDRGMFPDREAVLRAVLAREVKVNDAFAASAAVPVAPDADLSVKGRRKYVSRGGYKLEGALDAFEQAVEGCSCIDIGSSTGGFSDCLLQRGAKGVACVDVNYGMLAWQVRTDPRTRVFERTNIRTADPADLGAPFDVLVADLSFIGLASLAGVFARLCHAGSVLIALVKPQFESAHGETDHGIVTDEAVRLRTVEEVKAALAKAGFTVSGVVESPITGTKGNIEYLVRATFAV</sequence>
<dbReference type="GeneID" id="85007332"/>
<dbReference type="GO" id="GO:0008168">
    <property type="term" value="F:methyltransferase activity"/>
    <property type="evidence" value="ECO:0007669"/>
    <property type="project" value="UniProtKB-KW"/>
</dbReference>
<dbReference type="OrthoDB" id="9784736at2"/>
<dbReference type="Gene3D" id="3.10.290.10">
    <property type="entry name" value="RNA-binding S4 domain"/>
    <property type="match status" value="1"/>
</dbReference>
<comment type="caution">
    <text evidence="5">The sequence shown here is derived from an EMBL/GenBank/DDBJ whole genome shotgun (WGS) entry which is preliminary data.</text>
</comment>
<dbReference type="RefSeq" id="WP_006361992.1">
    <property type="nucleotide sequence ID" value="NZ_GG700630.1"/>
</dbReference>
<organism evidence="5 6">
    <name type="scientific">Slackia exigua (strain ATCC 700122 / DSM 15923 / CIP 105133 / JCM 11022 / KCTC 5966 / S-7)</name>
    <dbReference type="NCBI Taxonomy" id="649764"/>
    <lineage>
        <taxon>Bacteria</taxon>
        <taxon>Bacillati</taxon>
        <taxon>Actinomycetota</taxon>
        <taxon>Coriobacteriia</taxon>
        <taxon>Eggerthellales</taxon>
        <taxon>Eggerthellaceae</taxon>
        <taxon>Slackia</taxon>
    </lineage>
</organism>
<dbReference type="Pfam" id="PF01728">
    <property type="entry name" value="FtsJ"/>
    <property type="match status" value="1"/>
</dbReference>
<feature type="domain" description="Ribosomal RNA methyltransferase FtsJ" evidence="4">
    <location>
        <begin position="73"/>
        <end position="253"/>
    </location>
</feature>
<dbReference type="EMBL" id="ACUX02000006">
    <property type="protein sequence ID" value="EEZ61404.1"/>
    <property type="molecule type" value="Genomic_DNA"/>
</dbReference>
<dbReference type="GO" id="GO:0003723">
    <property type="term" value="F:RNA binding"/>
    <property type="evidence" value="ECO:0007669"/>
    <property type="project" value="UniProtKB-KW"/>
</dbReference>
<evidence type="ECO:0000259" key="4">
    <source>
        <dbReference type="Pfam" id="PF01728"/>
    </source>
</evidence>
<evidence type="ECO:0000256" key="2">
    <source>
        <dbReference type="ARBA" id="ARBA00029460"/>
    </source>
</evidence>
<dbReference type="PANTHER" id="PTHR32319">
    <property type="entry name" value="BACTERIAL HEMOLYSIN-LIKE PROTEIN"/>
    <property type="match status" value="1"/>
</dbReference>
<dbReference type="CDD" id="cd02440">
    <property type="entry name" value="AdoMet_MTases"/>
    <property type="match status" value="1"/>
</dbReference>
<dbReference type="PANTHER" id="PTHR32319:SF0">
    <property type="entry name" value="BACTERIAL HEMOLYSIN-LIKE PROTEIN"/>
    <property type="match status" value="1"/>
</dbReference>
<dbReference type="SUPFAM" id="SSF55174">
    <property type="entry name" value="Alpha-L RNA-binding motif"/>
    <property type="match status" value="1"/>
</dbReference>
<dbReference type="PROSITE" id="PS50889">
    <property type="entry name" value="S4"/>
    <property type="match status" value="1"/>
</dbReference>
<dbReference type="Gene3D" id="3.40.50.150">
    <property type="entry name" value="Vaccinia Virus protein VP39"/>
    <property type="match status" value="1"/>
</dbReference>
<reference evidence="5" key="1">
    <citation type="submission" date="2009-10" db="EMBL/GenBank/DDBJ databases">
        <authorList>
            <person name="Weinstock G."/>
            <person name="Sodergren E."/>
            <person name="Clifton S."/>
            <person name="Fulton L."/>
            <person name="Fulton B."/>
            <person name="Courtney L."/>
            <person name="Fronick C."/>
            <person name="Harrison M."/>
            <person name="Strong C."/>
            <person name="Farmer C."/>
            <person name="Delahaunty K."/>
            <person name="Markovic C."/>
            <person name="Hall O."/>
            <person name="Minx P."/>
            <person name="Tomlinson C."/>
            <person name="Mitreva M."/>
            <person name="Nelson J."/>
            <person name="Hou S."/>
            <person name="Wollam A."/>
            <person name="Pepin K.H."/>
            <person name="Johnson M."/>
            <person name="Bhonagiri V."/>
            <person name="Nash W.E."/>
            <person name="Warren W."/>
            <person name="Chinwalla A."/>
            <person name="Mardis E.R."/>
            <person name="Wilson R.K."/>
        </authorList>
    </citation>
    <scope>NUCLEOTIDE SEQUENCE [LARGE SCALE GENOMIC DNA]</scope>
    <source>
        <strain evidence="5">ATCC 700122</strain>
    </source>
</reference>
<dbReference type="Proteomes" id="UP000006001">
    <property type="component" value="Unassembled WGS sequence"/>
</dbReference>
<dbReference type="InterPro" id="IPR047048">
    <property type="entry name" value="TlyA"/>
</dbReference>
<keyword evidence="6" id="KW-1185">Reference proteome</keyword>
<dbReference type="AlphaFoldDB" id="D0WFZ1"/>
<dbReference type="STRING" id="649764.HMPREF0762_00741"/>
<dbReference type="NCBIfam" id="TIGR00478">
    <property type="entry name" value="tly"/>
    <property type="match status" value="1"/>
</dbReference>
<evidence type="ECO:0000256" key="3">
    <source>
        <dbReference type="PROSITE-ProRule" id="PRU00182"/>
    </source>
</evidence>